<dbReference type="GO" id="GO:0003677">
    <property type="term" value="F:DNA binding"/>
    <property type="evidence" value="ECO:0007669"/>
    <property type="project" value="UniProtKB-KW"/>
</dbReference>
<name>A0A1H9SNE9_9BURK</name>
<dbReference type="OrthoDB" id="9131752at2"/>
<organism evidence="3 4">
    <name type="scientific">Giesbergeria anulus</name>
    <dbReference type="NCBI Taxonomy" id="180197"/>
    <lineage>
        <taxon>Bacteria</taxon>
        <taxon>Pseudomonadati</taxon>
        <taxon>Pseudomonadota</taxon>
        <taxon>Betaproteobacteria</taxon>
        <taxon>Burkholderiales</taxon>
        <taxon>Comamonadaceae</taxon>
        <taxon>Giesbergeria</taxon>
    </lineage>
</organism>
<feature type="coiled-coil region" evidence="1">
    <location>
        <begin position="80"/>
        <end position="213"/>
    </location>
</feature>
<evidence type="ECO:0000259" key="2">
    <source>
        <dbReference type="Pfam" id="PF11740"/>
    </source>
</evidence>
<reference evidence="3 4" key="1">
    <citation type="submission" date="2016-10" db="EMBL/GenBank/DDBJ databases">
        <authorList>
            <person name="de Groot N.N."/>
        </authorList>
    </citation>
    <scope>NUCLEOTIDE SEQUENCE [LARGE SCALE GENOMIC DNA]</scope>
    <source>
        <strain evidence="3 4">ATCC 35958</strain>
    </source>
</reference>
<gene>
    <name evidence="3" type="ORF">SAMN02982919_03178</name>
</gene>
<accession>A0A1H9SNE9</accession>
<evidence type="ECO:0000313" key="4">
    <source>
        <dbReference type="Proteomes" id="UP000199766"/>
    </source>
</evidence>
<keyword evidence="4" id="KW-1185">Reference proteome</keyword>
<dbReference type="STRING" id="180197.SAMN02982919_03178"/>
<dbReference type="InterPro" id="IPR021104">
    <property type="entry name" value="KfrA_DNA-bd_N"/>
</dbReference>
<protein>
    <submittedName>
        <fullName evidence="3">Replication region DNA-binding N-term</fullName>
    </submittedName>
</protein>
<dbReference type="EMBL" id="FOGD01000020">
    <property type="protein sequence ID" value="SER86265.1"/>
    <property type="molecule type" value="Genomic_DNA"/>
</dbReference>
<dbReference type="SUPFAM" id="SSF57997">
    <property type="entry name" value="Tropomyosin"/>
    <property type="match status" value="1"/>
</dbReference>
<evidence type="ECO:0000313" key="3">
    <source>
        <dbReference type="EMBL" id="SER86265.1"/>
    </source>
</evidence>
<keyword evidence="1" id="KW-0175">Coiled coil</keyword>
<dbReference type="Proteomes" id="UP000199766">
    <property type="component" value="Unassembled WGS sequence"/>
</dbReference>
<evidence type="ECO:0000256" key="1">
    <source>
        <dbReference type="SAM" id="Coils"/>
    </source>
</evidence>
<dbReference type="Pfam" id="PF11740">
    <property type="entry name" value="KfrA_N"/>
    <property type="match status" value="1"/>
</dbReference>
<keyword evidence="3" id="KW-0238">DNA-binding</keyword>
<dbReference type="AlphaFoldDB" id="A0A1H9SNE9"/>
<proteinExistence type="predicted"/>
<feature type="domain" description="KfrA N-terminal DNA-binding" evidence="2">
    <location>
        <begin position="9"/>
        <end position="132"/>
    </location>
</feature>
<sequence length="214" mass="23361">MRPAEFKTEDIIKGGQQLQAEGRNVTGFALRQKVGGGSAPRLKQVWDEYVSGQKVVSVEPIADLPVEVTGQFEAMSKALLEKLQSLVVDLNDRAVKAAERRVTEIVKTADEQRAAAERELMDASATVDDLESKLDELKAENESLSNKLNEATATLQGKAIELAQIQERLKASEAALIEARTQASKWAEAREEAARHAGQVEALERQLSALRGQA</sequence>
<dbReference type="RefSeq" id="WP_091459312.1">
    <property type="nucleotide sequence ID" value="NZ_FOGD01000020.1"/>
</dbReference>